<feature type="domain" description="Ig-like" evidence="5">
    <location>
        <begin position="204"/>
        <end position="296"/>
    </location>
</feature>
<keyword evidence="4" id="KW-0812">Transmembrane</keyword>
<evidence type="ECO:0000256" key="2">
    <source>
        <dbReference type="RuleBase" id="RU004439"/>
    </source>
</evidence>
<comment type="similarity">
    <text evidence="2">Belongs to the MHC class I family.</text>
</comment>
<dbReference type="SUPFAM" id="SSF54452">
    <property type="entry name" value="MHC antigen-recognition domain"/>
    <property type="match status" value="1"/>
</dbReference>
<dbReference type="SMART" id="SM00407">
    <property type="entry name" value="IGc1"/>
    <property type="match status" value="1"/>
</dbReference>
<dbReference type="PROSITE" id="PS50835">
    <property type="entry name" value="IG_LIKE"/>
    <property type="match status" value="1"/>
</dbReference>
<evidence type="ECO:0000313" key="7">
    <source>
        <dbReference type="Proteomes" id="UP000694620"/>
    </source>
</evidence>
<dbReference type="Ensembl" id="ENSECRT00000031867.1">
    <property type="protein sequence ID" value="ENSECRP00000031208.1"/>
    <property type="gene ID" value="ENSECRG00000021154.1"/>
</dbReference>
<feature type="region of interest" description="Disordered" evidence="3">
    <location>
        <begin position="342"/>
        <end position="363"/>
    </location>
</feature>
<reference evidence="6" key="2">
    <citation type="submission" date="2025-09" db="UniProtKB">
        <authorList>
            <consortium name="Ensembl"/>
        </authorList>
    </citation>
    <scope>IDENTIFICATION</scope>
</reference>
<feature type="compositionally biased region" description="Polar residues" evidence="3">
    <location>
        <begin position="396"/>
        <end position="420"/>
    </location>
</feature>
<dbReference type="PANTHER" id="PTHR16675">
    <property type="entry name" value="MHC CLASS I-RELATED"/>
    <property type="match status" value="1"/>
</dbReference>
<dbReference type="GeneTree" id="ENSGT01120000271828"/>
<dbReference type="Gene3D" id="2.60.40.10">
    <property type="entry name" value="Immunoglobulins"/>
    <property type="match status" value="1"/>
</dbReference>
<dbReference type="InterPro" id="IPR050208">
    <property type="entry name" value="MHC_class-I_related"/>
</dbReference>
<dbReference type="Pfam" id="PF07654">
    <property type="entry name" value="C1-set"/>
    <property type="match status" value="1"/>
</dbReference>
<evidence type="ECO:0000256" key="1">
    <source>
        <dbReference type="ARBA" id="ARBA00023180"/>
    </source>
</evidence>
<dbReference type="Pfam" id="PF00129">
    <property type="entry name" value="MHC_I"/>
    <property type="match status" value="1"/>
</dbReference>
<dbReference type="GO" id="GO:0005615">
    <property type="term" value="C:extracellular space"/>
    <property type="evidence" value="ECO:0007669"/>
    <property type="project" value="TreeGrafter"/>
</dbReference>
<evidence type="ECO:0000256" key="4">
    <source>
        <dbReference type="SAM" id="Phobius"/>
    </source>
</evidence>
<dbReference type="InterPro" id="IPR013783">
    <property type="entry name" value="Ig-like_fold"/>
</dbReference>
<dbReference type="AlphaFoldDB" id="A0A8C4TIS9"/>
<dbReference type="GO" id="GO:0006955">
    <property type="term" value="P:immune response"/>
    <property type="evidence" value="ECO:0007669"/>
    <property type="project" value="TreeGrafter"/>
</dbReference>
<dbReference type="InterPro" id="IPR036179">
    <property type="entry name" value="Ig-like_dom_sf"/>
</dbReference>
<dbReference type="InterPro" id="IPR011161">
    <property type="entry name" value="MHC_I-like_Ag-recog"/>
</dbReference>
<feature type="transmembrane region" description="Helical" evidence="4">
    <location>
        <begin position="309"/>
        <end position="333"/>
    </location>
</feature>
<protein>
    <submittedName>
        <fullName evidence="6">Class I histocompatibility antigen, F10 alpha chain-like</fullName>
    </submittedName>
</protein>
<feature type="compositionally biased region" description="Polar residues" evidence="3">
    <location>
        <begin position="352"/>
        <end position="363"/>
    </location>
</feature>
<proteinExistence type="inferred from homology"/>
<dbReference type="PANTHER" id="PTHR16675:SF237">
    <property type="entry name" value="MHC CLASS I ANTIGEN TRANSCRIPT VARIANT 1-RELATED"/>
    <property type="match status" value="1"/>
</dbReference>
<dbReference type="InterPro" id="IPR001039">
    <property type="entry name" value="MHC_I_a_a1/a2"/>
</dbReference>
<dbReference type="InterPro" id="IPR007110">
    <property type="entry name" value="Ig-like_dom"/>
</dbReference>
<dbReference type="Proteomes" id="UP000694620">
    <property type="component" value="Unassembled WGS sequence"/>
</dbReference>
<keyword evidence="1" id="KW-0325">Glycoprotein</keyword>
<dbReference type="InterPro" id="IPR011162">
    <property type="entry name" value="MHC_I/II-like_Ag-recog"/>
</dbReference>
<keyword evidence="4" id="KW-1133">Transmembrane helix</keyword>
<keyword evidence="4" id="KW-0472">Membrane</keyword>
<dbReference type="GO" id="GO:0009897">
    <property type="term" value="C:external side of plasma membrane"/>
    <property type="evidence" value="ECO:0007669"/>
    <property type="project" value="TreeGrafter"/>
</dbReference>
<dbReference type="FunFam" id="3.30.500.10:FF:000001">
    <property type="entry name" value="H-2 class I histocompatibility antigen, alpha chain"/>
    <property type="match status" value="1"/>
</dbReference>
<dbReference type="InterPro" id="IPR003597">
    <property type="entry name" value="Ig_C1-set"/>
</dbReference>
<reference evidence="6" key="1">
    <citation type="submission" date="2025-08" db="UniProtKB">
        <authorList>
            <consortium name="Ensembl"/>
        </authorList>
    </citation>
    <scope>IDENTIFICATION</scope>
</reference>
<feature type="region of interest" description="Disordered" evidence="3">
    <location>
        <begin position="391"/>
        <end position="480"/>
    </location>
</feature>
<keyword evidence="7" id="KW-1185">Reference proteome</keyword>
<name>A0A8C4TIS9_ERPCA</name>
<evidence type="ECO:0000259" key="5">
    <source>
        <dbReference type="PROSITE" id="PS50835"/>
    </source>
</evidence>
<dbReference type="PRINTS" id="PR01638">
    <property type="entry name" value="MHCCLASSI"/>
</dbReference>
<dbReference type="InterPro" id="IPR037055">
    <property type="entry name" value="MHC_I-like_Ag-recog_sf"/>
</dbReference>
<accession>A0A8C4TIS9</accession>
<sequence>MTLNTVPVIGLGIFLYVNSVFAATHSLKYFYTGTSGASEFPEFISLGMVDDKQTDYYDSNIKKVIPRQEWMVKSVDSDYWDRETQISVGDEQNFKAGTATLNKRFNQTGGIHTWQMMYGCELDDDGTTRGFHQFGYDGDDYVSFDKQTLTWTAASPRGETTKIRWDPDTAWNLQTKGYLEGTCIEWLKKYVVYGAATLERKVHPKVFLTHKRTDSGMEATCHVTGFFPRDIEVIWQNGGPRDLDVESGEVLPNEDGTYQVKKTLKLRIKPEELKKGNYSCCVLHSSLAGNIKIELDPAMKNPNDPSGSFPVWIIGFVFGILLAVTTVAGVFIWMKKNNSGGKNPKYIPAETGENSSTDCSNEDISNKHEEMSEDIHPSIHPLSNPLYPNYRDTGVCLSQSQPTQGARQETNPGQCASPPQSEDIHPSIIQPAISKQQGHGGLLEPIPANTGHKAENKPQAGHQPTAESEDIAGVKKNCIS</sequence>
<evidence type="ECO:0000313" key="6">
    <source>
        <dbReference type="Ensembl" id="ENSECRP00000031208.1"/>
    </source>
</evidence>
<dbReference type="SUPFAM" id="SSF48726">
    <property type="entry name" value="Immunoglobulin"/>
    <property type="match status" value="1"/>
</dbReference>
<organism evidence="6 7">
    <name type="scientific">Erpetoichthys calabaricus</name>
    <name type="common">Rope fish</name>
    <name type="synonym">Calamoichthys calabaricus</name>
    <dbReference type="NCBI Taxonomy" id="27687"/>
    <lineage>
        <taxon>Eukaryota</taxon>
        <taxon>Metazoa</taxon>
        <taxon>Chordata</taxon>
        <taxon>Craniata</taxon>
        <taxon>Vertebrata</taxon>
        <taxon>Euteleostomi</taxon>
        <taxon>Actinopterygii</taxon>
        <taxon>Polypteriformes</taxon>
        <taxon>Polypteridae</taxon>
        <taxon>Erpetoichthys</taxon>
    </lineage>
</organism>
<dbReference type="Gene3D" id="3.30.500.10">
    <property type="entry name" value="MHC class I-like antigen recognition-like"/>
    <property type="match status" value="1"/>
</dbReference>
<evidence type="ECO:0000256" key="3">
    <source>
        <dbReference type="SAM" id="MobiDB-lite"/>
    </source>
</evidence>